<name>A0AAD5SWP3_9FUNG</name>
<accession>A0AAD5SWP3</accession>
<comment type="caution">
    <text evidence="1">The sequence shown here is derived from an EMBL/GenBank/DDBJ whole genome shotgun (WGS) entry which is preliminary data.</text>
</comment>
<sequence length="384" mass="42965">MKTRDQILDECSIVDRQKFLEIISVLWERNKNHVILRDTIVNQHFENIFSENAYNNSPSDLGNISFERLNEFRNSVFAIPSFAANSQVVDETLRILESETETGQDKLLNMLRAVRSARESCKSIPDAEKVGKQKKGKKSAFRERKQQHIRNLEDEVASLKQQLAVSSSPTSSATPPTQIQTTNLNTNLHPILIQQNIQTNDDISKFAALSARVASLEAENAAMRMHNVSVDFASSFPAGATPNECVTCAVEKMKTLLALGHAKVLEGKVVELQVECQTLRLLLGSMKIVSNNTSTYNSPMPARNFDRDNDAIMHNIACRGSTLDLLSEVAFQRHPSNQPTPVAFGENFVENPEALQKMVDNDEIIRATELFGHPDVDFARQELK</sequence>
<dbReference type="Gene3D" id="1.20.5.170">
    <property type="match status" value="1"/>
</dbReference>
<dbReference type="EMBL" id="JADGJH010001729">
    <property type="protein sequence ID" value="KAJ3110432.1"/>
    <property type="molecule type" value="Genomic_DNA"/>
</dbReference>
<proteinExistence type="predicted"/>
<evidence type="ECO:0000313" key="2">
    <source>
        <dbReference type="Proteomes" id="UP001211907"/>
    </source>
</evidence>
<reference evidence="1" key="1">
    <citation type="submission" date="2020-05" db="EMBL/GenBank/DDBJ databases">
        <title>Phylogenomic resolution of chytrid fungi.</title>
        <authorList>
            <person name="Stajich J.E."/>
            <person name="Amses K."/>
            <person name="Simmons R."/>
            <person name="Seto K."/>
            <person name="Myers J."/>
            <person name="Bonds A."/>
            <person name="Quandt C.A."/>
            <person name="Barry K."/>
            <person name="Liu P."/>
            <person name="Grigoriev I."/>
            <person name="Longcore J.E."/>
            <person name="James T.Y."/>
        </authorList>
    </citation>
    <scope>NUCLEOTIDE SEQUENCE</scope>
    <source>
        <strain evidence="1">JEL0513</strain>
    </source>
</reference>
<dbReference type="Proteomes" id="UP001211907">
    <property type="component" value="Unassembled WGS sequence"/>
</dbReference>
<dbReference type="AlphaFoldDB" id="A0AAD5SWP3"/>
<dbReference type="CDD" id="cd14688">
    <property type="entry name" value="bZIP_YAP"/>
    <property type="match status" value="1"/>
</dbReference>
<keyword evidence="2" id="KW-1185">Reference proteome</keyword>
<evidence type="ECO:0000313" key="1">
    <source>
        <dbReference type="EMBL" id="KAJ3110432.1"/>
    </source>
</evidence>
<gene>
    <name evidence="1" type="ORF">HK100_003034</name>
</gene>
<organism evidence="1 2">
    <name type="scientific">Physocladia obscura</name>
    <dbReference type="NCBI Taxonomy" id="109957"/>
    <lineage>
        <taxon>Eukaryota</taxon>
        <taxon>Fungi</taxon>
        <taxon>Fungi incertae sedis</taxon>
        <taxon>Chytridiomycota</taxon>
        <taxon>Chytridiomycota incertae sedis</taxon>
        <taxon>Chytridiomycetes</taxon>
        <taxon>Chytridiales</taxon>
        <taxon>Chytriomycetaceae</taxon>
        <taxon>Physocladia</taxon>
    </lineage>
</organism>
<protein>
    <submittedName>
        <fullName evidence="1">Uncharacterized protein</fullName>
    </submittedName>
</protein>